<dbReference type="InterPro" id="IPR036440">
    <property type="entry name" value="Peptidase_C15-like_sf"/>
</dbReference>
<dbReference type="GO" id="GO:0006508">
    <property type="term" value="P:proteolysis"/>
    <property type="evidence" value="ECO:0007669"/>
    <property type="project" value="UniProtKB-KW"/>
</dbReference>
<dbReference type="AlphaFoldDB" id="A0A7M1SYR1"/>
<protein>
    <recommendedName>
        <fullName evidence="9">Pyroglutamyl-peptidase I</fullName>
        <ecNumber evidence="9">3.4.19.3</ecNumber>
    </recommendedName>
</protein>
<gene>
    <name evidence="11" type="ORF">IM660_08995</name>
</gene>
<evidence type="ECO:0000256" key="9">
    <source>
        <dbReference type="PROSITE-ProRule" id="PRU10076"/>
    </source>
</evidence>
<dbReference type="GO" id="GO:0005829">
    <property type="term" value="C:cytosol"/>
    <property type="evidence" value="ECO:0007669"/>
    <property type="project" value="InterPro"/>
</dbReference>
<dbReference type="PROSITE" id="PS01333">
    <property type="entry name" value="PYRASE_GLU"/>
    <property type="match status" value="1"/>
</dbReference>
<comment type="similarity">
    <text evidence="4">Belongs to the peptidase C15 family.</text>
</comment>
<evidence type="ECO:0000313" key="12">
    <source>
        <dbReference type="Proteomes" id="UP000593758"/>
    </source>
</evidence>
<dbReference type="PANTHER" id="PTHR23402:SF1">
    <property type="entry name" value="PYROGLUTAMYL-PEPTIDASE I"/>
    <property type="match status" value="1"/>
</dbReference>
<evidence type="ECO:0000256" key="1">
    <source>
        <dbReference type="ARBA" id="ARBA00001770"/>
    </source>
</evidence>
<keyword evidence="5" id="KW-0963">Cytoplasm</keyword>
<dbReference type="KEGG" id="halt:IM660_08995"/>
<sequence length="208" mass="21507">MLLTGFEPFDDASSNPSIDAVRLVATAWDREEELVVAELPVAYGRAGEQLEELLRVHRPAVAVGVGLAGGRRTVSLERLAVNLRDARIPDNDGAQPVDEPVLEDGPAARWMSLPVKRIASALAGAGIPAELSMTAGTYVCNTVAYHLGTWAASVSSVSLGGRPPCAGFVHVPPADVLGVSVLASGLRLVLDVALAGEPELAIPAGSTS</sequence>
<name>A0A7M1SYR1_9MICO</name>
<dbReference type="CDD" id="cd00501">
    <property type="entry name" value="Peptidase_C15"/>
    <property type="match status" value="1"/>
</dbReference>
<keyword evidence="6" id="KW-0645">Protease</keyword>
<keyword evidence="8" id="KW-0788">Thiol protease</keyword>
<dbReference type="PIRSF" id="PIRSF015592">
    <property type="entry name" value="Prld-crbxl_pptds"/>
    <property type="match status" value="1"/>
</dbReference>
<evidence type="ECO:0000313" key="11">
    <source>
        <dbReference type="EMBL" id="QOR72679.1"/>
    </source>
</evidence>
<comment type="subcellular location">
    <subcellularLocation>
        <location evidence="3">Cytoplasm</location>
    </subcellularLocation>
</comment>
<dbReference type="SUPFAM" id="SSF53182">
    <property type="entry name" value="Pyrrolidone carboxyl peptidase (pyroglutamate aminopeptidase)"/>
    <property type="match status" value="1"/>
</dbReference>
<dbReference type="InterPro" id="IPR016125">
    <property type="entry name" value="Peptidase_C15-like"/>
</dbReference>
<dbReference type="InterPro" id="IPR033694">
    <property type="entry name" value="PGPEP1_Cys_AS"/>
</dbReference>
<evidence type="ECO:0000256" key="6">
    <source>
        <dbReference type="ARBA" id="ARBA00022670"/>
    </source>
</evidence>
<feature type="active site" evidence="9">
    <location>
        <position position="77"/>
    </location>
</feature>
<evidence type="ECO:0000256" key="10">
    <source>
        <dbReference type="PROSITE-ProRule" id="PRU10077"/>
    </source>
</evidence>
<dbReference type="GO" id="GO:0016920">
    <property type="term" value="F:pyroglutamyl-peptidase activity"/>
    <property type="evidence" value="ECO:0007669"/>
    <property type="project" value="UniProtKB-EC"/>
</dbReference>
<evidence type="ECO:0000256" key="3">
    <source>
        <dbReference type="ARBA" id="ARBA00004496"/>
    </source>
</evidence>
<reference evidence="11 12" key="1">
    <citation type="submission" date="2020-10" db="EMBL/GenBank/DDBJ databases">
        <title>Haloactinobacterium sp. RN3S43, a bacterium isolated from saline soil.</title>
        <authorList>
            <person name="Sun J.-Q."/>
        </authorList>
    </citation>
    <scope>NUCLEOTIDE SEQUENCE [LARGE SCALE GENOMIC DNA]</scope>
    <source>
        <strain evidence="11 12">RN3S43</strain>
    </source>
</reference>
<dbReference type="PANTHER" id="PTHR23402">
    <property type="entry name" value="PROTEASE FAMILY C15 PYROGLUTAMYL-PEPTIDASE I-RELATED"/>
    <property type="match status" value="1"/>
</dbReference>
<dbReference type="PROSITE" id="PS01334">
    <property type="entry name" value="PYRASE_CYS"/>
    <property type="match status" value="1"/>
</dbReference>
<evidence type="ECO:0000256" key="7">
    <source>
        <dbReference type="ARBA" id="ARBA00022801"/>
    </source>
</evidence>
<comment type="function">
    <text evidence="2">Removes 5-oxoproline from various penultimate amino acid residues except L-proline.</text>
</comment>
<dbReference type="InterPro" id="IPR033693">
    <property type="entry name" value="PGPEP1_Glu_AS"/>
</dbReference>
<evidence type="ECO:0000256" key="8">
    <source>
        <dbReference type="ARBA" id="ARBA00022807"/>
    </source>
</evidence>
<dbReference type="Proteomes" id="UP000593758">
    <property type="component" value="Chromosome"/>
</dbReference>
<proteinExistence type="inferred from homology"/>
<keyword evidence="7" id="KW-0378">Hydrolase</keyword>
<accession>A0A7M1SYR1</accession>
<evidence type="ECO:0000256" key="5">
    <source>
        <dbReference type="ARBA" id="ARBA00022490"/>
    </source>
</evidence>
<dbReference type="Pfam" id="PF01470">
    <property type="entry name" value="Peptidase_C15"/>
    <property type="match status" value="1"/>
</dbReference>
<evidence type="ECO:0000256" key="4">
    <source>
        <dbReference type="ARBA" id="ARBA00006641"/>
    </source>
</evidence>
<comment type="catalytic activity">
    <reaction evidence="1 9">
        <text>Release of an N-terminal pyroglutamyl group from a polypeptide, the second amino acid generally not being Pro.</text>
        <dbReference type="EC" id="3.4.19.3"/>
    </reaction>
</comment>
<feature type="active site" evidence="10">
    <location>
        <position position="140"/>
    </location>
</feature>
<dbReference type="PRINTS" id="PR00706">
    <property type="entry name" value="PYROGLUPTASE"/>
</dbReference>
<dbReference type="Gene3D" id="3.40.630.20">
    <property type="entry name" value="Peptidase C15, pyroglutamyl peptidase I-like"/>
    <property type="match status" value="1"/>
</dbReference>
<dbReference type="InterPro" id="IPR000816">
    <property type="entry name" value="Peptidase_C15"/>
</dbReference>
<dbReference type="EC" id="3.4.19.3" evidence="9"/>
<dbReference type="EMBL" id="CP063169">
    <property type="protein sequence ID" value="QOR72679.1"/>
    <property type="molecule type" value="Genomic_DNA"/>
</dbReference>
<evidence type="ECO:0000256" key="2">
    <source>
        <dbReference type="ARBA" id="ARBA00002280"/>
    </source>
</evidence>
<organism evidence="11 12">
    <name type="scientific">Ruania alkalisoli</name>
    <dbReference type="NCBI Taxonomy" id="2779775"/>
    <lineage>
        <taxon>Bacteria</taxon>
        <taxon>Bacillati</taxon>
        <taxon>Actinomycetota</taxon>
        <taxon>Actinomycetes</taxon>
        <taxon>Micrococcales</taxon>
        <taxon>Ruaniaceae</taxon>
        <taxon>Ruania</taxon>
    </lineage>
</organism>
<keyword evidence="12" id="KW-1185">Reference proteome</keyword>